<dbReference type="EMBL" id="CP071793">
    <property type="protein sequence ID" value="QTD50352.1"/>
    <property type="molecule type" value="Genomic_DNA"/>
</dbReference>
<dbReference type="RefSeq" id="WP_237379982.1">
    <property type="nucleotide sequence ID" value="NZ_CP071793.1"/>
</dbReference>
<accession>A0A8A4TMM2</accession>
<dbReference type="KEGG" id="scor:J3U87_32610"/>
<proteinExistence type="predicted"/>
<name>A0A8A4TMM2_SULCO</name>
<dbReference type="Proteomes" id="UP000663929">
    <property type="component" value="Chromosome"/>
</dbReference>
<sequence>MLHVAELYEKLVDQKQVRAIRRFNLRKYCRGLSLPPCGISFWTVDDVNFDYLQSLNRSLNHDKFWFQGGSNFPRGYWDAHVFGNQRRTEFIFLMTKPYHCRVWRGFFHRFFADQSRLFGEEPWPPTFEDGELEELRPRLAVQLTQDLIHFSPHAQHLNALAEFHLGLFLLTWFDRSPGPTTADIFDAFKAAHPEQRAQMTRIQTTSETRERLDEILFLMHAIR</sequence>
<evidence type="ECO:0000313" key="1">
    <source>
        <dbReference type="EMBL" id="QTD50352.1"/>
    </source>
</evidence>
<gene>
    <name evidence="1" type="ORF">J3U87_32610</name>
</gene>
<protein>
    <submittedName>
        <fullName evidence="1">Uncharacterized protein</fullName>
    </submittedName>
</protein>
<dbReference type="AlphaFoldDB" id="A0A8A4TMM2"/>
<keyword evidence="2" id="KW-1185">Reference proteome</keyword>
<reference evidence="1" key="1">
    <citation type="submission" date="2021-03" db="EMBL/GenBank/DDBJ databases">
        <title>Acanthopleuribacteraceae sp. M133.</title>
        <authorList>
            <person name="Wang G."/>
        </authorList>
    </citation>
    <scope>NUCLEOTIDE SEQUENCE</scope>
    <source>
        <strain evidence="1">M133</strain>
    </source>
</reference>
<evidence type="ECO:0000313" key="2">
    <source>
        <dbReference type="Proteomes" id="UP000663929"/>
    </source>
</evidence>
<organism evidence="1 2">
    <name type="scientific">Sulfidibacter corallicola</name>
    <dbReference type="NCBI Taxonomy" id="2818388"/>
    <lineage>
        <taxon>Bacteria</taxon>
        <taxon>Pseudomonadati</taxon>
        <taxon>Acidobacteriota</taxon>
        <taxon>Holophagae</taxon>
        <taxon>Acanthopleuribacterales</taxon>
        <taxon>Acanthopleuribacteraceae</taxon>
        <taxon>Sulfidibacter</taxon>
    </lineage>
</organism>